<proteinExistence type="predicted"/>
<dbReference type="EMBL" id="CP003746">
    <property type="protein sequence ID" value="AGN11296.1"/>
    <property type="molecule type" value="Genomic_DNA"/>
</dbReference>
<evidence type="ECO:0000313" key="1">
    <source>
        <dbReference type="EMBL" id="AGN11296.1"/>
    </source>
</evidence>
<reference evidence="1 2" key="1">
    <citation type="journal article" date="2013" name="Genome Announc.">
        <title>Complete genome sequence of Simiduia agarivorans SA1(T), a marine bacterium able to degrade a variety of polysaccharides.</title>
        <authorList>
            <person name="Lin S.Y."/>
            <person name="Shieh W.Y."/>
            <person name="Chen J.S."/>
            <person name="Tang S.L."/>
        </authorList>
    </citation>
    <scope>NUCLEOTIDE SEQUENCE [LARGE SCALE GENOMIC DNA]</scope>
    <source>
        <strain evidence="2">DSM 21679 / JCM 13881 / BCRC 17597 / SA1</strain>
    </source>
</reference>
<dbReference type="Proteomes" id="UP000000466">
    <property type="component" value="Chromosome"/>
</dbReference>
<keyword evidence="2" id="KW-1185">Reference proteome</keyword>
<dbReference type="KEGG" id="saga:M5M_05812"/>
<sequence length="34" mass="3821">MARLPRISPIGIPQHIVQRGNNRQVCFGSEEDMA</sequence>
<protein>
    <recommendedName>
        <fullName evidence="3">Transposase</fullName>
    </recommendedName>
</protein>
<organism evidence="1 2">
    <name type="scientific">Simiduia agarivorans (strain DSM 21679 / JCM 13881 / BCRC 17597 / SA1)</name>
    <dbReference type="NCBI Taxonomy" id="1117647"/>
    <lineage>
        <taxon>Bacteria</taxon>
        <taxon>Pseudomonadati</taxon>
        <taxon>Pseudomonadota</taxon>
        <taxon>Gammaproteobacteria</taxon>
        <taxon>Cellvibrionales</taxon>
        <taxon>Cellvibrionaceae</taxon>
        <taxon>Simiduia</taxon>
    </lineage>
</organism>
<evidence type="ECO:0008006" key="3">
    <source>
        <dbReference type="Google" id="ProtNLM"/>
    </source>
</evidence>
<dbReference type="AlphaFoldDB" id="R9S543"/>
<evidence type="ECO:0000313" key="2">
    <source>
        <dbReference type="Proteomes" id="UP000000466"/>
    </source>
</evidence>
<dbReference type="STRING" id="1117647.M5M_05812"/>
<gene>
    <name evidence="1" type="ordered locus">M5M_05812</name>
</gene>
<dbReference type="eggNOG" id="COG1943">
    <property type="taxonomic scope" value="Bacteria"/>
</dbReference>
<accession>R9S543</accession>
<name>R9S543_SIMAS</name>
<dbReference type="HOGENOM" id="CLU_3376023_0_0_6"/>